<evidence type="ECO:0000256" key="2">
    <source>
        <dbReference type="ARBA" id="ARBA00022801"/>
    </source>
</evidence>
<dbReference type="PANTHER" id="PTHR45626">
    <property type="entry name" value="TRANSCRIPTION TERMINATION FACTOR 2-RELATED"/>
    <property type="match status" value="1"/>
</dbReference>
<dbReference type="GeneID" id="38124559"/>
<dbReference type="InterPro" id="IPR000330">
    <property type="entry name" value="SNF2_N"/>
</dbReference>
<feature type="domain" description="SNF2 N-terminal" evidence="6">
    <location>
        <begin position="480"/>
        <end position="579"/>
    </location>
</feature>
<evidence type="ECO:0000256" key="4">
    <source>
        <dbReference type="ARBA" id="ARBA00022840"/>
    </source>
</evidence>
<dbReference type="GO" id="GO:0016787">
    <property type="term" value="F:hydrolase activity"/>
    <property type="evidence" value="ECO:0007669"/>
    <property type="project" value="UniProtKB-KW"/>
</dbReference>
<sequence length="715" mass="78028">MNNIEFFGRIASTAVKRQVAADGDTDSSESKRARIEDRHGIQNWNGWHLNGTTSYGESTILDDAPFEGNTPTLIPDHLSVTSGLLAGSEMAMLHSGQPQTVESSAGSIQPVTSDLILASEWQGLDSRDLGNTWNMSFPTLWGLGRLYDSEVTSVDISGDNTQSRAQLDGLEQVSDFTSATPVPYPLSRMDLDQSAILDSSTEFLDGKSSVTMTTACTTPGLESPRLPQHNIDYDGSHSIIQENNTSVEHCLDKDDNDLNVHGPETAQCDTCFGEVGAARHPAVIHANAWKIVGTAASTFKGEGGKKSAGVNIKPFGNVLKLSFRDSGKYAGIVSMAVLVTLFEQHTIKLVGTLFAPDDLKGKNSGPGVVVRMILYGRGDEKEAVGACLSEAGVYLQHPRITEYDHLMPYVNPQFLIRPGGQMPKLEDLVLSDDEEHPQSSESLTKGEKSEIMRIFDSANTVNGPYQARSSPRLASPLKEHQIVALSMMVEREAGSLNDLKFPSLWERVKGTKVPRYRHKITGNVEVAPSPLHGGILADEMGLGKTLSLLALVCRSLDRFDEEQLPSGSPRATLIITPKSSKASNLPYLYNEQILTGKAIPGWEEQIKTNVNTPDPSSDEFPTSSSVASTPLTPSDICLCPSAKVNALLKNLEREQRADRGTPLRPVKSVIFSQWTRMLDLVAQFLRQHDYKYARIDGHSSLADRRSAIQQSKRTK</sequence>
<evidence type="ECO:0000256" key="5">
    <source>
        <dbReference type="SAM" id="MobiDB-lite"/>
    </source>
</evidence>
<dbReference type="EMBL" id="NKHU02000281">
    <property type="protein sequence ID" value="RHZ45591.1"/>
    <property type="molecule type" value="Genomic_DNA"/>
</dbReference>
<dbReference type="PANTHER" id="PTHR45626:SF17">
    <property type="entry name" value="HELICASE-LIKE TRANSCRIPTION FACTOR"/>
    <property type="match status" value="1"/>
</dbReference>
<evidence type="ECO:0000259" key="6">
    <source>
        <dbReference type="Pfam" id="PF00176"/>
    </source>
</evidence>
<dbReference type="InterPro" id="IPR049730">
    <property type="entry name" value="SNF2/RAD54-like_C"/>
</dbReference>
<keyword evidence="2" id="KW-0378">Hydrolase</keyword>
<dbReference type="SUPFAM" id="SSF52540">
    <property type="entry name" value="P-loop containing nucleoside triphosphate hydrolases"/>
    <property type="match status" value="2"/>
</dbReference>
<dbReference type="Gene3D" id="3.40.50.10810">
    <property type="entry name" value="Tandem AAA-ATPase domain"/>
    <property type="match status" value="1"/>
</dbReference>
<dbReference type="OrthoDB" id="448448at2759"/>
<dbReference type="Proteomes" id="UP000215305">
    <property type="component" value="Unassembled WGS sequence"/>
</dbReference>
<dbReference type="GO" id="GO:0005524">
    <property type="term" value="F:ATP binding"/>
    <property type="evidence" value="ECO:0007669"/>
    <property type="project" value="UniProtKB-KW"/>
</dbReference>
<dbReference type="InterPro" id="IPR050628">
    <property type="entry name" value="SNF2_RAD54_helicase_TF"/>
</dbReference>
<dbReference type="VEuPathDB" id="FungiDB:CDV56_102585"/>
<organism evidence="7 8">
    <name type="scientific">Aspergillus thermomutatus</name>
    <name type="common">Neosartorya pseudofischeri</name>
    <dbReference type="NCBI Taxonomy" id="41047"/>
    <lineage>
        <taxon>Eukaryota</taxon>
        <taxon>Fungi</taxon>
        <taxon>Dikarya</taxon>
        <taxon>Ascomycota</taxon>
        <taxon>Pezizomycotina</taxon>
        <taxon>Eurotiomycetes</taxon>
        <taxon>Eurotiomycetidae</taxon>
        <taxon>Eurotiales</taxon>
        <taxon>Aspergillaceae</taxon>
        <taxon>Aspergillus</taxon>
        <taxon>Aspergillus subgen. Fumigati</taxon>
    </lineage>
</organism>
<keyword evidence="4" id="KW-0067">ATP-binding</keyword>
<dbReference type="GO" id="GO:0006281">
    <property type="term" value="P:DNA repair"/>
    <property type="evidence" value="ECO:0007669"/>
    <property type="project" value="TreeGrafter"/>
</dbReference>
<dbReference type="GO" id="GO:0004386">
    <property type="term" value="F:helicase activity"/>
    <property type="evidence" value="ECO:0007669"/>
    <property type="project" value="UniProtKB-KW"/>
</dbReference>
<accession>A0A397G3J7</accession>
<evidence type="ECO:0000313" key="8">
    <source>
        <dbReference type="Proteomes" id="UP000215305"/>
    </source>
</evidence>
<dbReference type="InterPro" id="IPR027417">
    <property type="entry name" value="P-loop_NTPase"/>
</dbReference>
<dbReference type="GO" id="GO:0005634">
    <property type="term" value="C:nucleus"/>
    <property type="evidence" value="ECO:0007669"/>
    <property type="project" value="TreeGrafter"/>
</dbReference>
<dbReference type="InterPro" id="IPR038718">
    <property type="entry name" value="SNF2-like_sf"/>
</dbReference>
<dbReference type="CDD" id="cd18793">
    <property type="entry name" value="SF2_C_SNF"/>
    <property type="match status" value="1"/>
</dbReference>
<keyword evidence="8" id="KW-1185">Reference proteome</keyword>
<keyword evidence="1" id="KW-0547">Nucleotide-binding</keyword>
<keyword evidence="3" id="KW-0347">Helicase</keyword>
<dbReference type="GO" id="GO:0008094">
    <property type="term" value="F:ATP-dependent activity, acting on DNA"/>
    <property type="evidence" value="ECO:0007669"/>
    <property type="project" value="TreeGrafter"/>
</dbReference>
<evidence type="ECO:0000256" key="3">
    <source>
        <dbReference type="ARBA" id="ARBA00022806"/>
    </source>
</evidence>
<name>A0A397G3J7_ASPTH</name>
<reference evidence="7" key="1">
    <citation type="submission" date="2018-08" db="EMBL/GenBank/DDBJ databases">
        <title>Draft genome sequence of azole-resistant Aspergillus thermomutatus (Neosartorya pseudofischeri) strain HMR AF 39, isolated from a human nasal aspirate.</title>
        <authorList>
            <person name="Parent-Michaud M."/>
            <person name="Dufresne P.J."/>
            <person name="Fournier E."/>
            <person name="Martineau C."/>
            <person name="Moreira S."/>
            <person name="Perkins V."/>
            <person name="De Repentigny L."/>
            <person name="Dufresne S.F."/>
        </authorList>
    </citation>
    <scope>NUCLEOTIDE SEQUENCE [LARGE SCALE GENOMIC DNA]</scope>
    <source>
        <strain evidence="7">HMR AF 39</strain>
    </source>
</reference>
<gene>
    <name evidence="7" type="ORF">CDV56_102585</name>
</gene>
<dbReference type="AlphaFoldDB" id="A0A397G3J7"/>
<dbReference type="Pfam" id="PF00176">
    <property type="entry name" value="SNF2-rel_dom"/>
    <property type="match status" value="1"/>
</dbReference>
<comment type="caution">
    <text evidence="7">The sequence shown here is derived from an EMBL/GenBank/DDBJ whole genome shotgun (WGS) entry which is preliminary data.</text>
</comment>
<feature type="region of interest" description="Disordered" evidence="5">
    <location>
        <begin position="607"/>
        <end position="627"/>
    </location>
</feature>
<evidence type="ECO:0000313" key="7">
    <source>
        <dbReference type="EMBL" id="RHZ45591.1"/>
    </source>
</evidence>
<proteinExistence type="predicted"/>
<evidence type="ECO:0000256" key="1">
    <source>
        <dbReference type="ARBA" id="ARBA00022741"/>
    </source>
</evidence>
<dbReference type="RefSeq" id="XP_026610781.1">
    <property type="nucleotide sequence ID" value="XM_026756204.1"/>
</dbReference>
<dbReference type="Gene3D" id="3.40.50.300">
    <property type="entry name" value="P-loop containing nucleotide triphosphate hydrolases"/>
    <property type="match status" value="1"/>
</dbReference>
<protein>
    <recommendedName>
        <fullName evidence="6">SNF2 N-terminal domain-containing protein</fullName>
    </recommendedName>
</protein>
<dbReference type="STRING" id="41047.A0A397G3J7"/>